<dbReference type="Proteomes" id="UP000275078">
    <property type="component" value="Unassembled WGS sequence"/>
</dbReference>
<feature type="region of interest" description="Disordered" evidence="1">
    <location>
        <begin position="114"/>
        <end position="216"/>
    </location>
</feature>
<evidence type="ECO:0000313" key="3">
    <source>
        <dbReference type="Proteomes" id="UP000275078"/>
    </source>
</evidence>
<proteinExistence type="predicted"/>
<evidence type="ECO:0000256" key="1">
    <source>
        <dbReference type="SAM" id="MobiDB-lite"/>
    </source>
</evidence>
<sequence>MPSKRSRAKKALVAGSGLVPTANGTANAKDTITPLANGATNVLDVITPLANGATNVLDVITPLANGQKKLRKAQGQIKDGTAITSRDLAKDASPSTLQNGQCKAGKGQFLAVKTEPKNSPENSSPSTPQNGRSKAGKEQFQPVKTEPKNSPENASPSTPQNGQSKAGKGQSQPVKTEPKNSPENASTNSTVSSRSSTRSTKSTASSEASSTPPSSSVWYLVETCPRSELKPLTDRCFQHRDAISANVAELKMLAKRLVVHYLYYPGNLVNPKSQISSQNYAILAKKWEQFLITLSKIELVQGYVAVANVDRQSHIEHGNEFAAENYGSKRGDFQSRGRQVELFSYGRLIECEKLSVKLEYGIQLK</sequence>
<dbReference type="EMBL" id="ML119645">
    <property type="protein sequence ID" value="RPA88019.1"/>
    <property type="molecule type" value="Genomic_DNA"/>
</dbReference>
<feature type="compositionally biased region" description="Low complexity" evidence="1">
    <location>
        <begin position="186"/>
        <end position="216"/>
    </location>
</feature>
<gene>
    <name evidence="2" type="ORF">BJ508DRAFT_1578</name>
</gene>
<evidence type="ECO:0000313" key="2">
    <source>
        <dbReference type="EMBL" id="RPA88019.1"/>
    </source>
</evidence>
<feature type="compositionally biased region" description="Low complexity" evidence="1">
    <location>
        <begin position="117"/>
        <end position="128"/>
    </location>
</feature>
<organism evidence="2 3">
    <name type="scientific">Ascobolus immersus RN42</name>
    <dbReference type="NCBI Taxonomy" id="1160509"/>
    <lineage>
        <taxon>Eukaryota</taxon>
        <taxon>Fungi</taxon>
        <taxon>Dikarya</taxon>
        <taxon>Ascomycota</taxon>
        <taxon>Pezizomycotina</taxon>
        <taxon>Pezizomycetes</taxon>
        <taxon>Pezizales</taxon>
        <taxon>Ascobolaceae</taxon>
        <taxon>Ascobolus</taxon>
    </lineage>
</organism>
<feature type="compositionally biased region" description="Polar residues" evidence="1">
    <location>
        <begin position="148"/>
        <end position="185"/>
    </location>
</feature>
<reference evidence="2 3" key="1">
    <citation type="journal article" date="2018" name="Nat. Ecol. Evol.">
        <title>Pezizomycetes genomes reveal the molecular basis of ectomycorrhizal truffle lifestyle.</title>
        <authorList>
            <person name="Murat C."/>
            <person name="Payen T."/>
            <person name="Noel B."/>
            <person name="Kuo A."/>
            <person name="Morin E."/>
            <person name="Chen J."/>
            <person name="Kohler A."/>
            <person name="Krizsan K."/>
            <person name="Balestrini R."/>
            <person name="Da Silva C."/>
            <person name="Montanini B."/>
            <person name="Hainaut M."/>
            <person name="Levati E."/>
            <person name="Barry K.W."/>
            <person name="Belfiori B."/>
            <person name="Cichocki N."/>
            <person name="Clum A."/>
            <person name="Dockter R.B."/>
            <person name="Fauchery L."/>
            <person name="Guy J."/>
            <person name="Iotti M."/>
            <person name="Le Tacon F."/>
            <person name="Lindquist E.A."/>
            <person name="Lipzen A."/>
            <person name="Malagnac F."/>
            <person name="Mello A."/>
            <person name="Molinier V."/>
            <person name="Miyauchi S."/>
            <person name="Poulain J."/>
            <person name="Riccioni C."/>
            <person name="Rubini A."/>
            <person name="Sitrit Y."/>
            <person name="Splivallo R."/>
            <person name="Traeger S."/>
            <person name="Wang M."/>
            <person name="Zifcakova L."/>
            <person name="Wipf D."/>
            <person name="Zambonelli A."/>
            <person name="Paolocci F."/>
            <person name="Nowrousian M."/>
            <person name="Ottonello S."/>
            <person name="Baldrian P."/>
            <person name="Spatafora J.W."/>
            <person name="Henrissat B."/>
            <person name="Nagy L.G."/>
            <person name="Aury J.M."/>
            <person name="Wincker P."/>
            <person name="Grigoriev I.V."/>
            <person name="Bonfante P."/>
            <person name="Martin F.M."/>
        </authorList>
    </citation>
    <scope>NUCLEOTIDE SEQUENCE [LARGE SCALE GENOMIC DNA]</scope>
    <source>
        <strain evidence="2 3">RN42</strain>
    </source>
</reference>
<accession>A0A3N4IQ08</accession>
<dbReference type="AlphaFoldDB" id="A0A3N4IQ08"/>
<keyword evidence="3" id="KW-1185">Reference proteome</keyword>
<name>A0A3N4IQ08_ASCIM</name>
<protein>
    <submittedName>
        <fullName evidence="2">Uncharacterized protein</fullName>
    </submittedName>
</protein>
<feature type="region of interest" description="Disordered" evidence="1">
    <location>
        <begin position="85"/>
        <end position="104"/>
    </location>
</feature>